<organism evidence="1 2">
    <name type="scientific">Plasmopara halstedii</name>
    <name type="common">Downy mildew of sunflower</name>
    <dbReference type="NCBI Taxonomy" id="4781"/>
    <lineage>
        <taxon>Eukaryota</taxon>
        <taxon>Sar</taxon>
        <taxon>Stramenopiles</taxon>
        <taxon>Oomycota</taxon>
        <taxon>Peronosporomycetes</taxon>
        <taxon>Peronosporales</taxon>
        <taxon>Peronosporaceae</taxon>
        <taxon>Plasmopara</taxon>
    </lineage>
</organism>
<dbReference type="RefSeq" id="XP_024580442.1">
    <property type="nucleotide sequence ID" value="XM_024730134.1"/>
</dbReference>
<proteinExistence type="predicted"/>
<keyword evidence="2" id="KW-1185">Reference proteome</keyword>
<dbReference type="GeneID" id="36409396"/>
<name>A0A0P1ARS9_PLAHL</name>
<evidence type="ECO:0000313" key="1">
    <source>
        <dbReference type="EMBL" id="CEG44073.1"/>
    </source>
</evidence>
<reference evidence="2" key="1">
    <citation type="submission" date="2014-09" db="EMBL/GenBank/DDBJ databases">
        <authorList>
            <person name="Sharma Rahul"/>
            <person name="Thines Marco"/>
        </authorList>
    </citation>
    <scope>NUCLEOTIDE SEQUENCE [LARGE SCALE GENOMIC DNA]</scope>
</reference>
<evidence type="ECO:0000313" key="2">
    <source>
        <dbReference type="Proteomes" id="UP000054928"/>
    </source>
</evidence>
<sequence length="56" mass="6464">MKTQTLPRRKRGDHAEWLEALNGPDKIGVKLTKERIRIVDIPSPSEPECRLLSVRK</sequence>
<dbReference type="AlphaFoldDB" id="A0A0P1ARS9"/>
<dbReference type="Proteomes" id="UP000054928">
    <property type="component" value="Unassembled WGS sequence"/>
</dbReference>
<protein>
    <submittedName>
        <fullName evidence="1">Uncharacterized protein</fullName>
    </submittedName>
</protein>
<dbReference type="EMBL" id="CCYD01000810">
    <property type="protein sequence ID" value="CEG44073.1"/>
    <property type="molecule type" value="Genomic_DNA"/>
</dbReference>
<accession>A0A0P1ARS9</accession>